<proteinExistence type="predicted"/>
<organism evidence="1 2">
    <name type="scientific">Romanomermis culicivorax</name>
    <name type="common">Nematode worm</name>
    <dbReference type="NCBI Taxonomy" id="13658"/>
    <lineage>
        <taxon>Eukaryota</taxon>
        <taxon>Metazoa</taxon>
        <taxon>Ecdysozoa</taxon>
        <taxon>Nematoda</taxon>
        <taxon>Enoplea</taxon>
        <taxon>Dorylaimia</taxon>
        <taxon>Mermithida</taxon>
        <taxon>Mermithoidea</taxon>
        <taxon>Mermithidae</taxon>
        <taxon>Romanomermis</taxon>
    </lineage>
</organism>
<evidence type="ECO:0000313" key="2">
    <source>
        <dbReference type="WBParaSite" id="nRc.2.0.1.t34703-RA"/>
    </source>
</evidence>
<sequence>MCCNVGWVFGYHQEKGSRCNVQGANADAEDIAGTLSMEENVREGFDGCLIGICIIAHCCILNNIVGLPNYCRMFPNQKL</sequence>
<evidence type="ECO:0000313" key="1">
    <source>
        <dbReference type="Proteomes" id="UP000887565"/>
    </source>
</evidence>
<accession>A0A915K9W5</accession>
<dbReference type="Proteomes" id="UP000887565">
    <property type="component" value="Unplaced"/>
</dbReference>
<protein>
    <submittedName>
        <fullName evidence="2">Uncharacterized protein</fullName>
    </submittedName>
</protein>
<name>A0A915K9W5_ROMCU</name>
<keyword evidence="1" id="KW-1185">Reference proteome</keyword>
<dbReference type="WBParaSite" id="nRc.2.0.1.t34703-RA">
    <property type="protein sequence ID" value="nRc.2.0.1.t34703-RA"/>
    <property type="gene ID" value="nRc.2.0.1.g34703"/>
</dbReference>
<dbReference type="AlphaFoldDB" id="A0A915K9W5"/>
<reference evidence="2" key="1">
    <citation type="submission" date="2022-11" db="UniProtKB">
        <authorList>
            <consortium name="WormBaseParasite"/>
        </authorList>
    </citation>
    <scope>IDENTIFICATION</scope>
</reference>